<sequence>MDIVTIILIAIALAMDAFSIAITKGFTLKNITKMQCLWFGIFFGGFQAVMPILGWASGIQLKDLISAVAPWIAFILLLTIGIKMVYESLQTTDEENAYEENAIEKSEDENGLINKGKFSFKELTLLSIATSIDAFAIGVTFAILKTPILFPIILIGTVSFVLTEAGILIGQRIGHYFGNKFEIIGGIVLILLGFKILLEGLGIL</sequence>
<comment type="function">
    <text evidence="8">Probably functions as a manganese efflux pump.</text>
</comment>
<dbReference type="AlphaFoldDB" id="A0A1V6N1Y9"/>
<dbReference type="GO" id="GO:0005886">
    <property type="term" value="C:plasma membrane"/>
    <property type="evidence" value="ECO:0007669"/>
    <property type="project" value="UniProtKB-SubCell"/>
</dbReference>
<keyword evidence="4 8" id="KW-1133">Transmembrane helix</keyword>
<evidence type="ECO:0000256" key="1">
    <source>
        <dbReference type="ARBA" id="ARBA00022448"/>
    </source>
</evidence>
<keyword evidence="1 8" id="KW-0813">Transport</keyword>
<dbReference type="Pfam" id="PF02659">
    <property type="entry name" value="Mntp"/>
    <property type="match status" value="1"/>
</dbReference>
<dbReference type="PANTHER" id="PTHR35529">
    <property type="entry name" value="MANGANESE EFFLUX PUMP MNTP-RELATED"/>
    <property type="match status" value="1"/>
</dbReference>
<evidence type="ECO:0000313" key="9">
    <source>
        <dbReference type="EMBL" id="OQD58627.1"/>
    </source>
</evidence>
<keyword evidence="10" id="KW-1185">Reference proteome</keyword>
<evidence type="ECO:0000256" key="7">
    <source>
        <dbReference type="ARBA" id="ARBA00023211"/>
    </source>
</evidence>
<keyword evidence="5 8" id="KW-0406">Ion transport</keyword>
<evidence type="ECO:0000256" key="2">
    <source>
        <dbReference type="ARBA" id="ARBA00022475"/>
    </source>
</evidence>
<dbReference type="Proteomes" id="UP000191661">
    <property type="component" value="Unassembled WGS sequence"/>
</dbReference>
<evidence type="ECO:0000256" key="6">
    <source>
        <dbReference type="ARBA" id="ARBA00023136"/>
    </source>
</evidence>
<keyword evidence="7 8" id="KW-0464">Manganese</keyword>
<evidence type="ECO:0000256" key="8">
    <source>
        <dbReference type="HAMAP-Rule" id="MF_01521"/>
    </source>
</evidence>
<comment type="caution">
    <text evidence="9">The sequence shown here is derived from an EMBL/GenBank/DDBJ whole genome shotgun (WGS) entry which is preliminary data.</text>
</comment>
<reference evidence="9 10" key="1">
    <citation type="submission" date="2014-12" db="EMBL/GenBank/DDBJ databases">
        <title>Genome sequence of Methanobrevibacter arboriphilicus DH1, DSM1125.</title>
        <authorList>
            <person name="Poehlein A."/>
            <person name="Thauer R.K."/>
            <person name="Seedorf H."/>
            <person name="Daniel R."/>
        </authorList>
    </citation>
    <scope>NUCLEOTIDE SEQUENCE [LARGE SCALE GENOMIC DNA]</scope>
    <source>
        <strain evidence="9 10">DH1</strain>
    </source>
</reference>
<dbReference type="RefSeq" id="WP_080460478.1">
    <property type="nucleotide sequence ID" value="NZ_JXMW01000011.1"/>
</dbReference>
<evidence type="ECO:0000313" key="10">
    <source>
        <dbReference type="Proteomes" id="UP000191661"/>
    </source>
</evidence>
<comment type="subcellular location">
    <subcellularLocation>
        <location evidence="8">Cell membrane</location>
        <topology evidence="8">Multi-pass membrane protein</topology>
    </subcellularLocation>
</comment>
<dbReference type="OrthoDB" id="53356at2157"/>
<feature type="transmembrane region" description="Helical" evidence="8">
    <location>
        <begin position="149"/>
        <end position="169"/>
    </location>
</feature>
<feature type="transmembrane region" description="Helical" evidence="8">
    <location>
        <begin position="181"/>
        <end position="198"/>
    </location>
</feature>
<evidence type="ECO:0000256" key="3">
    <source>
        <dbReference type="ARBA" id="ARBA00022692"/>
    </source>
</evidence>
<feature type="transmembrane region" description="Helical" evidence="8">
    <location>
        <begin position="68"/>
        <end position="86"/>
    </location>
</feature>
<organism evidence="9 10">
    <name type="scientific">Methanobrevibacter arboriphilus JCM 13429 = DSM 1125</name>
    <dbReference type="NCBI Taxonomy" id="1300164"/>
    <lineage>
        <taxon>Archaea</taxon>
        <taxon>Methanobacteriati</taxon>
        <taxon>Methanobacteriota</taxon>
        <taxon>Methanomada group</taxon>
        <taxon>Methanobacteria</taxon>
        <taxon>Methanobacteriales</taxon>
        <taxon>Methanobacteriaceae</taxon>
        <taxon>Methanobrevibacter</taxon>
    </lineage>
</organism>
<evidence type="ECO:0000256" key="4">
    <source>
        <dbReference type="ARBA" id="ARBA00022989"/>
    </source>
</evidence>
<dbReference type="EMBL" id="JXMW01000011">
    <property type="protein sequence ID" value="OQD58627.1"/>
    <property type="molecule type" value="Genomic_DNA"/>
</dbReference>
<gene>
    <name evidence="8" type="primary">mntP</name>
    <name evidence="9" type="ORF">MBBAR_11c00200</name>
</gene>
<dbReference type="PANTHER" id="PTHR35529:SF1">
    <property type="entry name" value="MANGANESE EFFLUX PUMP MNTP-RELATED"/>
    <property type="match status" value="1"/>
</dbReference>
<protein>
    <recommendedName>
        <fullName evidence="8">Putative manganese efflux pump MntP</fullName>
    </recommendedName>
</protein>
<keyword evidence="2 8" id="KW-1003">Cell membrane</keyword>
<evidence type="ECO:0000256" key="5">
    <source>
        <dbReference type="ARBA" id="ARBA00023065"/>
    </source>
</evidence>
<feature type="transmembrane region" description="Helical" evidence="8">
    <location>
        <begin position="6"/>
        <end position="24"/>
    </location>
</feature>
<dbReference type="InterPro" id="IPR003810">
    <property type="entry name" value="Mntp/YtaF"/>
</dbReference>
<dbReference type="InterPro" id="IPR022929">
    <property type="entry name" value="Put_MntP"/>
</dbReference>
<feature type="transmembrane region" description="Helical" evidence="8">
    <location>
        <begin position="36"/>
        <end position="56"/>
    </location>
</feature>
<feature type="transmembrane region" description="Helical" evidence="8">
    <location>
        <begin position="123"/>
        <end position="143"/>
    </location>
</feature>
<keyword evidence="6 8" id="KW-0472">Membrane</keyword>
<name>A0A1V6N1Y9_METAZ</name>
<proteinExistence type="inferred from homology"/>
<comment type="similarity">
    <text evidence="8">Belongs to the MntP (TC 9.B.29) family.</text>
</comment>
<keyword evidence="3 8" id="KW-0812">Transmembrane</keyword>
<accession>A0A1V6N1Y9</accession>
<dbReference type="HAMAP" id="MF_01521">
    <property type="entry name" value="MntP_pump"/>
    <property type="match status" value="1"/>
</dbReference>
<dbReference type="GO" id="GO:0005384">
    <property type="term" value="F:manganese ion transmembrane transporter activity"/>
    <property type="evidence" value="ECO:0007669"/>
    <property type="project" value="UniProtKB-UniRule"/>
</dbReference>